<organism evidence="2 3">
    <name type="scientific">Mesorhabditis spiculigera</name>
    <dbReference type="NCBI Taxonomy" id="96644"/>
    <lineage>
        <taxon>Eukaryota</taxon>
        <taxon>Metazoa</taxon>
        <taxon>Ecdysozoa</taxon>
        <taxon>Nematoda</taxon>
        <taxon>Chromadorea</taxon>
        <taxon>Rhabditida</taxon>
        <taxon>Rhabditina</taxon>
        <taxon>Rhabditomorpha</taxon>
        <taxon>Rhabditoidea</taxon>
        <taxon>Rhabditidae</taxon>
        <taxon>Mesorhabditinae</taxon>
        <taxon>Mesorhabditis</taxon>
    </lineage>
</organism>
<sequence length="114" mass="12953">MLPDYLLLAMVFIGFCMAIIGVCLYRSYRRNRNGDGMLAISEYGCPRKQTASLLRASDVCYPSDLQCSLQGVREIYPWSGRSPGRILYSPDASLYRYTNECIYFVPGSQERLIS</sequence>
<dbReference type="Proteomes" id="UP001177023">
    <property type="component" value="Unassembled WGS sequence"/>
</dbReference>
<feature type="transmembrane region" description="Helical" evidence="1">
    <location>
        <begin position="6"/>
        <end position="25"/>
    </location>
</feature>
<keyword evidence="1" id="KW-0472">Membrane</keyword>
<evidence type="ECO:0000313" key="3">
    <source>
        <dbReference type="Proteomes" id="UP001177023"/>
    </source>
</evidence>
<dbReference type="AlphaFoldDB" id="A0AA36DCS8"/>
<proteinExistence type="predicted"/>
<name>A0AA36DCS8_9BILA</name>
<feature type="non-terminal residue" evidence="2">
    <location>
        <position position="114"/>
    </location>
</feature>
<dbReference type="EMBL" id="CATQJA010002691">
    <property type="protein sequence ID" value="CAJ0584336.1"/>
    <property type="molecule type" value="Genomic_DNA"/>
</dbReference>
<reference evidence="2" key="1">
    <citation type="submission" date="2023-06" db="EMBL/GenBank/DDBJ databases">
        <authorList>
            <person name="Delattre M."/>
        </authorList>
    </citation>
    <scope>NUCLEOTIDE SEQUENCE</scope>
    <source>
        <strain evidence="2">AF72</strain>
    </source>
</reference>
<comment type="caution">
    <text evidence="2">The sequence shown here is derived from an EMBL/GenBank/DDBJ whole genome shotgun (WGS) entry which is preliminary data.</text>
</comment>
<keyword evidence="3" id="KW-1185">Reference proteome</keyword>
<evidence type="ECO:0000256" key="1">
    <source>
        <dbReference type="SAM" id="Phobius"/>
    </source>
</evidence>
<gene>
    <name evidence="2" type="ORF">MSPICULIGERA_LOCUS22395</name>
</gene>
<evidence type="ECO:0000313" key="2">
    <source>
        <dbReference type="EMBL" id="CAJ0584336.1"/>
    </source>
</evidence>
<keyword evidence="1" id="KW-0812">Transmembrane</keyword>
<accession>A0AA36DCS8</accession>
<keyword evidence="1" id="KW-1133">Transmembrane helix</keyword>
<protein>
    <submittedName>
        <fullName evidence="2">Uncharacterized protein</fullName>
    </submittedName>
</protein>